<dbReference type="Pfam" id="PF01168">
    <property type="entry name" value="Ala_racemase_N"/>
    <property type="match status" value="1"/>
</dbReference>
<feature type="domain" description="Alanine racemase N-terminal" evidence="5">
    <location>
        <begin position="2"/>
        <end position="222"/>
    </location>
</feature>
<gene>
    <name evidence="6" type="ORF">HQ35_05425</name>
</gene>
<keyword evidence="7" id="KW-1185">Reference proteome</keyword>
<dbReference type="OrthoDB" id="9804072at2"/>
<dbReference type="STRING" id="36874.HQ34_01455"/>
<dbReference type="GO" id="GO:0030170">
    <property type="term" value="F:pyridoxal phosphate binding"/>
    <property type="evidence" value="ECO:0007669"/>
    <property type="project" value="UniProtKB-UniRule"/>
</dbReference>
<dbReference type="InterPro" id="IPR029066">
    <property type="entry name" value="PLP-binding_barrel"/>
</dbReference>
<organism evidence="6 7">
    <name type="scientific">Porphyromonas cangingivalis</name>
    <dbReference type="NCBI Taxonomy" id="36874"/>
    <lineage>
        <taxon>Bacteria</taxon>
        <taxon>Pseudomonadati</taxon>
        <taxon>Bacteroidota</taxon>
        <taxon>Bacteroidia</taxon>
        <taxon>Bacteroidales</taxon>
        <taxon>Porphyromonadaceae</taxon>
        <taxon>Porphyromonas</taxon>
    </lineage>
</organism>
<dbReference type="eggNOG" id="COG0325">
    <property type="taxonomic scope" value="Bacteria"/>
</dbReference>
<dbReference type="PANTHER" id="PTHR10146:SF14">
    <property type="entry name" value="PYRIDOXAL PHOSPHATE HOMEOSTASIS PROTEIN"/>
    <property type="match status" value="1"/>
</dbReference>
<evidence type="ECO:0000259" key="5">
    <source>
        <dbReference type="Pfam" id="PF01168"/>
    </source>
</evidence>
<comment type="function">
    <text evidence="2">Pyridoxal 5'-phosphate (PLP)-binding protein, which is involved in PLP homeostasis.</text>
</comment>
<dbReference type="HAMAP" id="MF_02087">
    <property type="entry name" value="PLP_homeostasis"/>
    <property type="match status" value="1"/>
</dbReference>
<evidence type="ECO:0000313" key="6">
    <source>
        <dbReference type="EMBL" id="KGN80408.1"/>
    </source>
</evidence>
<dbReference type="CDD" id="cd00635">
    <property type="entry name" value="PLPDE_III_YBL036c_like"/>
    <property type="match status" value="1"/>
</dbReference>
<evidence type="ECO:0000256" key="1">
    <source>
        <dbReference type="ARBA" id="ARBA00022898"/>
    </source>
</evidence>
<dbReference type="Proteomes" id="UP000030125">
    <property type="component" value="Unassembled WGS sequence"/>
</dbReference>
<keyword evidence="1 2" id="KW-0663">Pyridoxal phosphate</keyword>
<protein>
    <recommendedName>
        <fullName evidence="2">Pyridoxal phosphate homeostasis protein</fullName>
        <shortName evidence="2">PLP homeostasis protein</shortName>
    </recommendedName>
</protein>
<dbReference type="SUPFAM" id="SSF51419">
    <property type="entry name" value="PLP-binding barrel"/>
    <property type="match status" value="1"/>
</dbReference>
<dbReference type="EMBL" id="JQJD01000040">
    <property type="protein sequence ID" value="KGN80408.1"/>
    <property type="molecule type" value="Genomic_DNA"/>
</dbReference>
<dbReference type="Gene3D" id="3.20.20.10">
    <property type="entry name" value="Alanine racemase"/>
    <property type="match status" value="1"/>
</dbReference>
<evidence type="ECO:0000256" key="2">
    <source>
        <dbReference type="HAMAP-Rule" id="MF_02087"/>
    </source>
</evidence>
<reference evidence="6 7" key="1">
    <citation type="submission" date="2014-08" db="EMBL/GenBank/DDBJ databases">
        <title>Porphyromonas cangingivalis strain:COT-109_OH1386 Genome sequencing.</title>
        <authorList>
            <person name="Wallis C."/>
            <person name="Deusch O."/>
            <person name="O'Flynn C."/>
            <person name="Davis I."/>
            <person name="Jospin G."/>
            <person name="Darling A.E."/>
            <person name="Coil D.A."/>
            <person name="Alexiev A."/>
            <person name="Horsfall A."/>
            <person name="Kirkwood N."/>
            <person name="Harris S."/>
            <person name="Eisen J.A."/>
        </authorList>
    </citation>
    <scope>NUCLEOTIDE SEQUENCE [LARGE SCALE GENOMIC DNA]</scope>
    <source>
        <strain evidence="7">COT-109 OH1386</strain>
    </source>
</reference>
<comment type="similarity">
    <text evidence="2 4">Belongs to the pyridoxal phosphate-binding protein YggS/PROSC family.</text>
</comment>
<dbReference type="PIRSF" id="PIRSF004848">
    <property type="entry name" value="YBL036c_PLPDEIII"/>
    <property type="match status" value="1"/>
</dbReference>
<dbReference type="InterPro" id="IPR001608">
    <property type="entry name" value="Ala_racemase_N"/>
</dbReference>
<feature type="modified residue" description="N6-(pyridoxal phosphate)lysine" evidence="2 3">
    <location>
        <position position="26"/>
    </location>
</feature>
<dbReference type="NCBIfam" id="TIGR00044">
    <property type="entry name" value="YggS family pyridoxal phosphate-dependent enzyme"/>
    <property type="match status" value="1"/>
</dbReference>
<proteinExistence type="inferred from homology"/>
<name>A0A0A2ENC6_PORCN</name>
<dbReference type="FunFam" id="3.20.20.10:FF:000018">
    <property type="entry name" value="Pyridoxal phosphate homeostasis protein"/>
    <property type="match status" value="1"/>
</dbReference>
<dbReference type="InterPro" id="IPR011078">
    <property type="entry name" value="PyrdxlP_homeostasis"/>
</dbReference>
<evidence type="ECO:0000313" key="7">
    <source>
        <dbReference type="Proteomes" id="UP000030125"/>
    </source>
</evidence>
<dbReference type="AlphaFoldDB" id="A0A0A2ENC6"/>
<accession>A0A0A2ENC6</accession>
<dbReference type="RefSeq" id="WP_036851606.1">
    <property type="nucleotide sequence ID" value="NZ_JQJD01000040.1"/>
</dbReference>
<evidence type="ECO:0000256" key="3">
    <source>
        <dbReference type="PIRSR" id="PIRSR004848-1"/>
    </source>
</evidence>
<comment type="cofactor">
    <cofactor evidence="3">
        <name>pyridoxal 5'-phosphate</name>
        <dbReference type="ChEBI" id="CHEBI:597326"/>
    </cofactor>
</comment>
<evidence type="ECO:0000256" key="4">
    <source>
        <dbReference type="RuleBase" id="RU004514"/>
    </source>
</evidence>
<sequence>MSQIASRIQSIKAELPAHVDLIAVSKFHPVPAILDAYDAGQRLFGENRVQELVDKAPQLPEDIKWHLIGTLQRNKVKYIVPFVHTIQSVDSPKLLDEIERQCERLGRATIDVLLQIHISGEESKHGFGIEELKDYLSSGAHKGLSHIRITGLMAMASLTEDEEQIRREFARMQALFTEIKATHFAESETFRHLSIGMSDDYPIAIEYGATYVRVGTKIFGQREY</sequence>
<comment type="caution">
    <text evidence="6">The sequence shown here is derived from an EMBL/GenBank/DDBJ whole genome shotgun (WGS) entry which is preliminary data.</text>
</comment>
<dbReference type="PANTHER" id="PTHR10146">
    <property type="entry name" value="PROLINE SYNTHETASE CO-TRANSCRIBED BACTERIAL HOMOLOG PROTEIN"/>
    <property type="match status" value="1"/>
</dbReference>